<protein>
    <submittedName>
        <fullName evidence="1">Uncharacterized protein</fullName>
    </submittedName>
</protein>
<sequence length="51" mass="5363">MCESPLSVKEDVNLSFISYSAVTRAESGADEKSNVENHCIADSAIAALTST</sequence>
<dbReference type="EMBL" id="FNKP01000001">
    <property type="protein sequence ID" value="SDQ37784.1"/>
    <property type="molecule type" value="Genomic_DNA"/>
</dbReference>
<evidence type="ECO:0000313" key="1">
    <source>
        <dbReference type="EMBL" id="SDQ37784.1"/>
    </source>
</evidence>
<accession>A0A1H1ADR9</accession>
<proteinExistence type="predicted"/>
<gene>
    <name evidence="1" type="ORF">SAMN05443245_1143</name>
</gene>
<evidence type="ECO:0000313" key="2">
    <source>
        <dbReference type="Proteomes" id="UP000183487"/>
    </source>
</evidence>
<name>A0A1H1ADR9_9BURK</name>
<dbReference type="Proteomes" id="UP000183487">
    <property type="component" value="Unassembled WGS sequence"/>
</dbReference>
<reference evidence="2" key="1">
    <citation type="submission" date="2016-10" db="EMBL/GenBank/DDBJ databases">
        <authorList>
            <person name="Varghese N."/>
        </authorList>
    </citation>
    <scope>NUCLEOTIDE SEQUENCE [LARGE SCALE GENOMIC DNA]</scope>
    <source>
        <strain evidence="2">GAS106B</strain>
    </source>
</reference>
<dbReference type="AlphaFoldDB" id="A0A1H1ADR9"/>
<organism evidence="1 2">
    <name type="scientific">Paraburkholderia fungorum</name>
    <dbReference type="NCBI Taxonomy" id="134537"/>
    <lineage>
        <taxon>Bacteria</taxon>
        <taxon>Pseudomonadati</taxon>
        <taxon>Pseudomonadota</taxon>
        <taxon>Betaproteobacteria</taxon>
        <taxon>Burkholderiales</taxon>
        <taxon>Burkholderiaceae</taxon>
        <taxon>Paraburkholderia</taxon>
    </lineage>
</organism>
<keyword evidence="2" id="KW-1185">Reference proteome</keyword>